<dbReference type="STRING" id="84029.CROST_02690"/>
<dbReference type="PANTHER" id="PTHR44196:SF1">
    <property type="entry name" value="DEHYDROGENASE_REDUCTASE SDR FAMILY MEMBER 7B"/>
    <property type="match status" value="1"/>
</dbReference>
<organism evidence="3 4">
    <name type="scientific">Clostridium felsineum</name>
    <dbReference type="NCBI Taxonomy" id="36839"/>
    <lineage>
        <taxon>Bacteria</taxon>
        <taxon>Bacillati</taxon>
        <taxon>Bacillota</taxon>
        <taxon>Clostridia</taxon>
        <taxon>Eubacteriales</taxon>
        <taxon>Clostridiaceae</taxon>
        <taxon>Clostridium</taxon>
    </lineage>
</organism>
<gene>
    <name evidence="3" type="ORF">CROST_014250</name>
</gene>
<dbReference type="Pfam" id="PF00106">
    <property type="entry name" value="adh_short"/>
    <property type="match status" value="1"/>
</dbReference>
<dbReference type="InterPro" id="IPR036291">
    <property type="entry name" value="NAD(P)-bd_dom_sf"/>
</dbReference>
<dbReference type="GO" id="GO:0016020">
    <property type="term" value="C:membrane"/>
    <property type="evidence" value="ECO:0007669"/>
    <property type="project" value="TreeGrafter"/>
</dbReference>
<comment type="similarity">
    <text evidence="1">Belongs to the short-chain dehydrogenases/reductases (SDR) family.</text>
</comment>
<dbReference type="GO" id="GO:0016491">
    <property type="term" value="F:oxidoreductase activity"/>
    <property type="evidence" value="ECO:0007669"/>
    <property type="project" value="UniProtKB-KW"/>
</dbReference>
<evidence type="ECO:0000256" key="2">
    <source>
        <dbReference type="ARBA" id="ARBA00023002"/>
    </source>
</evidence>
<dbReference type="EMBL" id="CP096983">
    <property type="protein sequence ID" value="URZ10715.1"/>
    <property type="molecule type" value="Genomic_DNA"/>
</dbReference>
<keyword evidence="4" id="KW-1185">Reference proteome</keyword>
<dbReference type="Proteomes" id="UP000190951">
    <property type="component" value="Chromosome"/>
</dbReference>
<evidence type="ECO:0000313" key="3">
    <source>
        <dbReference type="EMBL" id="URZ10715.1"/>
    </source>
</evidence>
<dbReference type="AlphaFoldDB" id="A0A1S8MFK2"/>
<dbReference type="Gene3D" id="3.40.50.720">
    <property type="entry name" value="NAD(P)-binding Rossmann-like Domain"/>
    <property type="match status" value="1"/>
</dbReference>
<evidence type="ECO:0000256" key="1">
    <source>
        <dbReference type="ARBA" id="ARBA00006484"/>
    </source>
</evidence>
<dbReference type="PRINTS" id="PR00081">
    <property type="entry name" value="GDHRDH"/>
</dbReference>
<dbReference type="SUPFAM" id="SSF51735">
    <property type="entry name" value="NAD(P)-binding Rossmann-fold domains"/>
    <property type="match status" value="1"/>
</dbReference>
<accession>A0A1S8MFK2</accession>
<dbReference type="InterPro" id="IPR020904">
    <property type="entry name" value="Sc_DH/Rdtase_CS"/>
</dbReference>
<keyword evidence="2" id="KW-0560">Oxidoreductase</keyword>
<reference evidence="3 4" key="1">
    <citation type="submission" date="2022-04" db="EMBL/GenBank/DDBJ databases">
        <title>Genome sequence of C. roseum typestrain.</title>
        <authorList>
            <person name="Poehlein A."/>
            <person name="Schoch T."/>
            <person name="Duerre P."/>
            <person name="Daniel R."/>
        </authorList>
    </citation>
    <scope>NUCLEOTIDE SEQUENCE [LARGE SCALE GENOMIC DNA]</scope>
    <source>
        <strain evidence="3 4">DSM 7320</strain>
    </source>
</reference>
<proteinExistence type="inferred from homology"/>
<dbReference type="KEGG" id="crw:CROST_014250"/>
<sequence>MNIAVITGASSGLGKVFFEKVMELYPNFDEIWLIARREDRLKEMANKYDKKVRVLPLDLSDTKSIEILDGVLSEQRPNIKVLINNAGFDRAGLFREMKYEDIHSIINLNVMGMTMISRSCLPYMSNGSYEIITGSIGSFVPLPWRAVYSASKAYVRFFARALHEEERKRGVNIMLLSPGSMNTEMFRENTTGGKLSIFPYLNLEKETVKAMKKAERGAAVYTPRAFYKAYRVFGKIVPGALAVKFTSVESSVPKK</sequence>
<dbReference type="InterPro" id="IPR002347">
    <property type="entry name" value="SDR_fam"/>
</dbReference>
<evidence type="ECO:0000313" key="4">
    <source>
        <dbReference type="Proteomes" id="UP000190951"/>
    </source>
</evidence>
<dbReference type="RefSeq" id="WP_077832455.1">
    <property type="nucleotide sequence ID" value="NZ_CP096983.1"/>
</dbReference>
<protein>
    <submittedName>
        <fullName evidence="3">Uncharacterized protein</fullName>
    </submittedName>
</protein>
<dbReference type="PANTHER" id="PTHR44196">
    <property type="entry name" value="DEHYDROGENASE/REDUCTASE SDR FAMILY MEMBER 7B"/>
    <property type="match status" value="1"/>
</dbReference>
<dbReference type="PROSITE" id="PS00061">
    <property type="entry name" value="ADH_SHORT"/>
    <property type="match status" value="1"/>
</dbReference>
<name>A0A1S8MFK2_9CLOT</name>